<comment type="caution">
    <text evidence="1">The sequence shown here is derived from an EMBL/GenBank/DDBJ whole genome shotgun (WGS) entry which is preliminary data.</text>
</comment>
<dbReference type="EMBL" id="ACGO02000001">
    <property type="protein sequence ID" value="EFJ69851.1"/>
    <property type="molecule type" value="Genomic_DNA"/>
</dbReference>
<organism evidence="1 2">
    <name type="scientific">Lactobacillus paragasseri JV-V03</name>
    <dbReference type="NCBI Taxonomy" id="525326"/>
    <lineage>
        <taxon>Bacteria</taxon>
        <taxon>Bacillati</taxon>
        <taxon>Bacillota</taxon>
        <taxon>Bacilli</taxon>
        <taxon>Lactobacillales</taxon>
        <taxon>Lactobacillaceae</taxon>
        <taxon>Lactobacillus</taxon>
    </lineage>
</organism>
<dbReference type="Proteomes" id="UP000003672">
    <property type="component" value="Unassembled WGS sequence"/>
</dbReference>
<reference evidence="1 2" key="1">
    <citation type="submission" date="2010-06" db="EMBL/GenBank/DDBJ databases">
        <authorList>
            <person name="Muzny D."/>
            <person name="Qin X."/>
            <person name="Buhay C."/>
            <person name="Dugan-Rocha S."/>
            <person name="Ding Y."/>
            <person name="Chen G."/>
            <person name="Hawes A."/>
            <person name="Holder M."/>
            <person name="Jhangiani S."/>
            <person name="Johnson A."/>
            <person name="Khan Z."/>
            <person name="Li Z."/>
            <person name="Liu W."/>
            <person name="Liu X."/>
            <person name="Perez L."/>
            <person name="Shen H."/>
            <person name="Wang Q."/>
            <person name="Watt J."/>
            <person name="Xi L."/>
            <person name="Xin Y."/>
            <person name="Zhou J."/>
            <person name="Deng J."/>
            <person name="Jiang H."/>
            <person name="Liu Y."/>
            <person name="Qu J."/>
            <person name="Song X.-Z."/>
            <person name="Zhang L."/>
            <person name="Villasana D."/>
            <person name="Johnson A."/>
            <person name="Liu J."/>
            <person name="Liyanage D."/>
            <person name="Lorensuhewa L."/>
            <person name="Robinson T."/>
            <person name="Song A."/>
            <person name="Song B.-B."/>
            <person name="Dinh H."/>
            <person name="Thornton R."/>
            <person name="Coyle M."/>
            <person name="Francisco L."/>
            <person name="Jackson L."/>
            <person name="Javaid M."/>
            <person name="Korchina V."/>
            <person name="Kovar C."/>
            <person name="Mata R."/>
            <person name="Mathew T."/>
            <person name="Ngo R."/>
            <person name="Nguyen L."/>
            <person name="Nguyen N."/>
            <person name="Okwuonu G."/>
            <person name="Ongeri F."/>
            <person name="Pham C."/>
            <person name="Simmons D."/>
            <person name="Wilczek-Boney K."/>
            <person name="Hale W."/>
            <person name="Jakkamsetti A."/>
            <person name="Pham P."/>
            <person name="Ruth R."/>
            <person name="San Lucas F."/>
            <person name="Warren J."/>
            <person name="Zhang J."/>
            <person name="Zhao Z."/>
            <person name="Zhou C."/>
            <person name="Zhu D."/>
            <person name="Lee S."/>
            <person name="Bess C."/>
            <person name="Blankenburg K."/>
            <person name="Forbes L."/>
            <person name="Fu Q."/>
            <person name="Gubbala S."/>
            <person name="Hirani K."/>
            <person name="Jayaseelan J.C."/>
            <person name="Lara F."/>
            <person name="Munidasa M."/>
            <person name="Palculict T."/>
            <person name="Patil S."/>
            <person name="Pu L.-L."/>
            <person name="Saada N."/>
            <person name="Tang L."/>
            <person name="Weissenberger G."/>
            <person name="Zhu Y."/>
            <person name="Hemphill L."/>
            <person name="Shang Y."/>
            <person name="Youmans B."/>
            <person name="Ayvaz T."/>
            <person name="Ross M."/>
            <person name="Santibanez J."/>
            <person name="Aqrawi P."/>
            <person name="Gross S."/>
            <person name="Joshi V."/>
            <person name="Fowler G."/>
            <person name="Nazareth L."/>
            <person name="Reid J."/>
            <person name="Worley K."/>
            <person name="Petrosino J."/>
            <person name="Highlander S."/>
            <person name="Gibbs R."/>
        </authorList>
    </citation>
    <scope>NUCLEOTIDE SEQUENCE [LARGE SCALE GENOMIC DNA]</scope>
    <source>
        <strain evidence="1 2">JV-V03</strain>
    </source>
</reference>
<evidence type="ECO:0000313" key="1">
    <source>
        <dbReference type="EMBL" id="EFJ69851.1"/>
    </source>
</evidence>
<evidence type="ECO:0000313" key="2">
    <source>
        <dbReference type="Proteomes" id="UP000003672"/>
    </source>
</evidence>
<name>A0AA87A478_9LACO</name>
<dbReference type="RefSeq" id="WP_003648508.1">
    <property type="nucleotide sequence ID" value="NZ_CP040500.1"/>
</dbReference>
<dbReference type="AlphaFoldDB" id="A0AA87A478"/>
<protein>
    <submittedName>
        <fullName evidence="1">Uncharacterized protein</fullName>
    </submittedName>
</protein>
<proteinExistence type="predicted"/>
<gene>
    <name evidence="1" type="ORF">HMPREF0514_10295</name>
</gene>
<sequence length="101" mass="11604">MEIKYPKAEMLIVLGEKNYAVYTDVSINTISRVKKSASRNEDLAFNIAKRKNGSFWYPSCSDPIIWTTALINKRVIKAILEVPEPKVKLDYSDDNYDDVPF</sequence>
<accession>A0AA87A478</accession>